<name>A0A6M3JIY0_9ZZZZ</name>
<gene>
    <name evidence="2" type="ORF">MM415A04334_0010</name>
</gene>
<evidence type="ECO:0000313" key="2">
    <source>
        <dbReference type="EMBL" id="QJA69740.1"/>
    </source>
</evidence>
<sequence length="324" mass="36723">MNEIIKIDFANIVPLDFFTTNGVETFLASAKPRIEAFTADATTKEGVRAIKDAVKEIIHVRDLFQTMKVETNRKLKEQPKLVDKNGKILYDTLEEWKVMIRADLTAIEQIEKDKALAEELELQRIEAERIAGLEAREAEMKAKEEEYARKEREEQIRKESAELAKREAAEALKASENARIAAEAKAKADAEQAVRNTDAAIQKVKDEAARVENKRIAKAKADQEEADKKRRSEELSRFLRAENIASTIATEDVDSDDAVTAFRHRHLVAKQAMETARQANVEHRRKVNNEVLEDLLLVGILEIDAKKIIASLVNGNIRHTRIAY</sequence>
<feature type="coiled-coil region" evidence="1">
    <location>
        <begin position="110"/>
        <end position="214"/>
    </location>
</feature>
<accession>A0A6M3JIY0</accession>
<protein>
    <submittedName>
        <fullName evidence="2">Uncharacterized protein</fullName>
    </submittedName>
</protein>
<organism evidence="2">
    <name type="scientific">viral metagenome</name>
    <dbReference type="NCBI Taxonomy" id="1070528"/>
    <lineage>
        <taxon>unclassified sequences</taxon>
        <taxon>metagenomes</taxon>
        <taxon>organismal metagenomes</taxon>
    </lineage>
</organism>
<keyword evidence="1" id="KW-0175">Coiled coil</keyword>
<reference evidence="2" key="1">
    <citation type="submission" date="2020-03" db="EMBL/GenBank/DDBJ databases">
        <title>The deep terrestrial virosphere.</title>
        <authorList>
            <person name="Holmfeldt K."/>
            <person name="Nilsson E."/>
            <person name="Simone D."/>
            <person name="Lopez-Fernandez M."/>
            <person name="Wu X."/>
            <person name="de Brujin I."/>
            <person name="Lundin D."/>
            <person name="Andersson A."/>
            <person name="Bertilsson S."/>
            <person name="Dopson M."/>
        </authorList>
    </citation>
    <scope>NUCLEOTIDE SEQUENCE</scope>
    <source>
        <strain evidence="2">MM415A04334</strain>
    </source>
</reference>
<dbReference type="EMBL" id="MT141732">
    <property type="protein sequence ID" value="QJA69740.1"/>
    <property type="molecule type" value="Genomic_DNA"/>
</dbReference>
<evidence type="ECO:0000256" key="1">
    <source>
        <dbReference type="SAM" id="Coils"/>
    </source>
</evidence>
<proteinExistence type="predicted"/>
<dbReference type="AlphaFoldDB" id="A0A6M3JIY0"/>